<evidence type="ECO:0000313" key="1">
    <source>
        <dbReference type="EMBL" id="RKS59846.1"/>
    </source>
</evidence>
<dbReference type="EMBL" id="RBLJ01000002">
    <property type="protein sequence ID" value="RKS59846.1"/>
    <property type="molecule type" value="Genomic_DNA"/>
</dbReference>
<gene>
    <name evidence="1" type="ORF">BDD30_1942</name>
</gene>
<reference evidence="1 2" key="1">
    <citation type="submission" date="2018-10" db="EMBL/GenBank/DDBJ databases">
        <title>Genomic Encyclopedia of Archaeal and Bacterial Type Strains, Phase II (KMG-II): from individual species to whole genera.</title>
        <authorList>
            <person name="Goeker M."/>
        </authorList>
    </citation>
    <scope>NUCLEOTIDE SEQUENCE [LARGE SCALE GENOMIC DNA]</scope>
    <source>
        <strain evidence="1 2">DSM 15149</strain>
    </source>
</reference>
<dbReference type="RefSeq" id="WP_041382484.1">
    <property type="nucleotide sequence ID" value="NC_012962.1"/>
</dbReference>
<dbReference type="Proteomes" id="UP000280955">
    <property type="component" value="Unassembled WGS sequence"/>
</dbReference>
<sequence>MKYLTIDEVCEMLSISRRTLERMRSDTLDSRRNEPNSGDVIRNGIGDLVGQMKHPHRISFPKPDFYIGKSPRWERDKLITWLQKNGHRL</sequence>
<name>A0ABX9SP72_9GAMM</name>
<accession>A0ABX9SP72</accession>
<comment type="caution">
    <text evidence="1">The sequence shown here is derived from an EMBL/GenBank/DDBJ whole genome shotgun (WGS) entry which is preliminary data.</text>
</comment>
<evidence type="ECO:0000313" key="2">
    <source>
        <dbReference type="Proteomes" id="UP000280955"/>
    </source>
</evidence>
<organism evidence="1 2">
    <name type="scientific">Photorhabdus asymbiotica</name>
    <dbReference type="NCBI Taxonomy" id="291112"/>
    <lineage>
        <taxon>Bacteria</taxon>
        <taxon>Pseudomonadati</taxon>
        <taxon>Pseudomonadota</taxon>
        <taxon>Gammaproteobacteria</taxon>
        <taxon>Enterobacterales</taxon>
        <taxon>Morganellaceae</taxon>
        <taxon>Photorhabdus</taxon>
    </lineage>
</organism>
<protein>
    <submittedName>
        <fullName evidence="1">Excisionase family DNA binding protein</fullName>
    </submittedName>
</protein>
<keyword evidence="2" id="KW-1185">Reference proteome</keyword>
<proteinExistence type="predicted"/>